<evidence type="ECO:0000256" key="1">
    <source>
        <dbReference type="ARBA" id="ARBA00003257"/>
    </source>
</evidence>
<feature type="transmembrane region" description="Helical" evidence="17">
    <location>
        <begin position="544"/>
        <end position="560"/>
    </location>
</feature>
<keyword evidence="14 17" id="KW-0496">Mitochondrion</keyword>
<feature type="transmembrane region" description="Helical" evidence="17">
    <location>
        <begin position="200"/>
        <end position="228"/>
    </location>
</feature>
<dbReference type="EC" id="7.1.1.2" evidence="3 17"/>
<protein>
    <recommendedName>
        <fullName evidence="4 17">NADH-ubiquinone oxidoreductase chain 5</fullName>
        <ecNumber evidence="3 17">7.1.1.2</ecNumber>
    </recommendedName>
</protein>
<name>I6LNM9_9HEMI</name>
<evidence type="ECO:0000259" key="20">
    <source>
        <dbReference type="Pfam" id="PF06455"/>
    </source>
</evidence>
<feature type="transmembrane region" description="Helical" evidence="17">
    <location>
        <begin position="6"/>
        <end position="26"/>
    </location>
</feature>
<evidence type="ECO:0000256" key="7">
    <source>
        <dbReference type="ARBA" id="ARBA00022692"/>
    </source>
</evidence>
<sequence length="561" mass="64474">MICYLLWSFYLFILGMLSFLLGCLLFELNYSIFFDWEFISLGCLSLSFSLFFDSMSFMFSGSVMMISSMVILYSHSYMYNDLYKSRFLYLVLLFILSMLFLIFSPNMVSLLLGWDGLGLVSYCLVVYFYNFSSYNAGMLTLLINRIGDAAILISLGYMSDLGGWFINFHCFNSDYLMLIFYLIVLASFTKSAQIPFSSWLPAAMAAPTPVSALVHSSTLVTAGVYLLIRFNDFVFFGNTFLVTISVFTMFMSGLGANFEYDLKKVIALSTLSQLGMMMSILMMGCSVLSFYHLLTHAFFKALLFLCAGVIIHCMNDSQDIRFMCSVVNFIPFTSLCFCISSLSLGGFVFLSGFYSKDFILEFMGSNYFNFFIILIYYVSVGLTMMYSLRLVYFCMSGNNTGFTYMSFFESGYMNFSMIFMLLVSIISGSLLSWLLLPQFFYLEVPFSLKLLPLIFVSLGGFMGYAISFLFYGYFNSYQYLKSFLGMMWFMPDLSTILFYPYGYYLSKSFVKSMDIGWFELSISSNWLIYFSFLGKIFTLFENNNIKLFLLVFLVVMLIYLV</sequence>
<dbReference type="GO" id="GO:0003954">
    <property type="term" value="F:NADH dehydrogenase activity"/>
    <property type="evidence" value="ECO:0007669"/>
    <property type="project" value="TreeGrafter"/>
</dbReference>
<accession>I6LNM9</accession>
<feature type="domain" description="NADH dehydrogenase subunit 5 C-terminal" evidence="20">
    <location>
        <begin position="386"/>
        <end position="560"/>
    </location>
</feature>
<dbReference type="InterPro" id="IPR010934">
    <property type="entry name" value="NADH_DH_su5_C"/>
</dbReference>
<dbReference type="GO" id="GO:0005743">
    <property type="term" value="C:mitochondrial inner membrane"/>
    <property type="evidence" value="ECO:0007669"/>
    <property type="project" value="UniProtKB-SubCell"/>
</dbReference>
<evidence type="ECO:0000256" key="9">
    <source>
        <dbReference type="ARBA" id="ARBA00022967"/>
    </source>
</evidence>
<evidence type="ECO:0000256" key="10">
    <source>
        <dbReference type="ARBA" id="ARBA00022982"/>
    </source>
</evidence>
<reference evidence="21" key="1">
    <citation type="journal article" date="2012" name="Zootaxa">
        <title>The complete mitochondrial genome of the flat bug Aradacanthia heissi (Hemiptera: Aradidae).</title>
        <authorList>
            <person name="Shi A.M."/>
            <person name="Li H."/>
            <person name="Bai X.S."/>
            <person name="Dai X."/>
            <person name="Chang J."/>
            <person name="Guilbert E."/>
            <person name="Cai W.Z."/>
        </authorList>
    </citation>
    <scope>NUCLEOTIDE SEQUENCE</scope>
</reference>
<keyword evidence="12 17" id="KW-0520">NAD</keyword>
<feature type="transmembrane region" description="Helical" evidence="17">
    <location>
        <begin position="483"/>
        <end position="503"/>
    </location>
</feature>
<comment type="function">
    <text evidence="1">Core subunit of the mitochondrial membrane respiratory chain NADH dehydrogenase (Complex I) that is believed to belong to the minimal assembly required for catalysis. Complex I functions in the transfer of electrons from NADH to the respiratory chain. The immediate electron acceptor for the enzyme is believed to be ubiquinone.</text>
</comment>
<dbReference type="GO" id="GO:0042773">
    <property type="term" value="P:ATP synthesis coupled electron transport"/>
    <property type="evidence" value="ECO:0007669"/>
    <property type="project" value="InterPro"/>
</dbReference>
<comment type="catalytic activity">
    <reaction evidence="16 17">
        <text>a ubiquinone + NADH + 5 H(+)(in) = a ubiquinol + NAD(+) + 4 H(+)(out)</text>
        <dbReference type="Rhea" id="RHEA:29091"/>
        <dbReference type="Rhea" id="RHEA-COMP:9565"/>
        <dbReference type="Rhea" id="RHEA-COMP:9566"/>
        <dbReference type="ChEBI" id="CHEBI:15378"/>
        <dbReference type="ChEBI" id="CHEBI:16389"/>
        <dbReference type="ChEBI" id="CHEBI:17976"/>
        <dbReference type="ChEBI" id="CHEBI:57540"/>
        <dbReference type="ChEBI" id="CHEBI:57945"/>
        <dbReference type="EC" id="7.1.1.2"/>
    </reaction>
</comment>
<evidence type="ECO:0000256" key="12">
    <source>
        <dbReference type="ARBA" id="ARBA00023027"/>
    </source>
</evidence>
<feature type="domain" description="NADH:quinone oxidoreductase/Mrp antiporter transmembrane" evidence="18">
    <location>
        <begin position="104"/>
        <end position="375"/>
    </location>
</feature>
<evidence type="ECO:0000256" key="4">
    <source>
        <dbReference type="ARBA" id="ARBA00021096"/>
    </source>
</evidence>
<dbReference type="InterPro" id="IPR003945">
    <property type="entry name" value="NU5C-like"/>
</dbReference>
<evidence type="ECO:0000259" key="18">
    <source>
        <dbReference type="Pfam" id="PF00361"/>
    </source>
</evidence>
<feature type="transmembrane region" description="Helical" evidence="17">
    <location>
        <begin position="412"/>
        <end position="436"/>
    </location>
</feature>
<keyword evidence="7 17" id="KW-0812">Transmembrane</keyword>
<feature type="transmembrane region" description="Helical" evidence="17">
    <location>
        <begin position="326"/>
        <end position="350"/>
    </location>
</feature>
<feature type="transmembrane region" description="Helical" evidence="17">
    <location>
        <begin position="266"/>
        <end position="291"/>
    </location>
</feature>
<feature type="transmembrane region" description="Helical" evidence="17">
    <location>
        <begin position="57"/>
        <end position="75"/>
    </location>
</feature>
<dbReference type="GO" id="GO:0015990">
    <property type="term" value="P:electron transport coupled proton transport"/>
    <property type="evidence" value="ECO:0007669"/>
    <property type="project" value="TreeGrafter"/>
</dbReference>
<comment type="similarity">
    <text evidence="17">Belongs to the complex I subunit 5 family.</text>
</comment>
<feature type="transmembrane region" description="Helical" evidence="17">
    <location>
        <begin position="87"/>
        <end position="104"/>
    </location>
</feature>
<keyword evidence="10" id="KW-0249">Electron transport</keyword>
<feature type="transmembrane region" description="Helical" evidence="17">
    <location>
        <begin position="448"/>
        <end position="471"/>
    </location>
</feature>
<dbReference type="GO" id="GO:0008137">
    <property type="term" value="F:NADH dehydrogenase (ubiquinone) activity"/>
    <property type="evidence" value="ECO:0007669"/>
    <property type="project" value="UniProtKB-EC"/>
</dbReference>
<dbReference type="EMBL" id="HQ441233">
    <property type="protein sequence ID" value="ADQ64033.1"/>
    <property type="molecule type" value="Genomic_DNA"/>
</dbReference>
<evidence type="ECO:0000256" key="14">
    <source>
        <dbReference type="ARBA" id="ARBA00023128"/>
    </source>
</evidence>
<gene>
    <name evidence="21" type="primary">ND5</name>
</gene>
<evidence type="ECO:0000256" key="15">
    <source>
        <dbReference type="ARBA" id="ARBA00023136"/>
    </source>
</evidence>
<evidence type="ECO:0000256" key="6">
    <source>
        <dbReference type="ARBA" id="ARBA00022660"/>
    </source>
</evidence>
<evidence type="ECO:0000256" key="17">
    <source>
        <dbReference type="RuleBase" id="RU003404"/>
    </source>
</evidence>
<dbReference type="Pfam" id="PF00361">
    <property type="entry name" value="Proton_antipo_M"/>
    <property type="match status" value="1"/>
</dbReference>
<evidence type="ECO:0000256" key="8">
    <source>
        <dbReference type="ARBA" id="ARBA00022792"/>
    </source>
</evidence>
<keyword evidence="9" id="KW-1278">Translocase</keyword>
<dbReference type="InterPro" id="IPR001516">
    <property type="entry name" value="Proton_antipo_N"/>
</dbReference>
<dbReference type="Pfam" id="PF00662">
    <property type="entry name" value="Proton_antipo_N"/>
    <property type="match status" value="1"/>
</dbReference>
<keyword evidence="6" id="KW-0679">Respiratory chain</keyword>
<dbReference type="PANTHER" id="PTHR42829">
    <property type="entry name" value="NADH-UBIQUINONE OXIDOREDUCTASE CHAIN 5"/>
    <property type="match status" value="1"/>
</dbReference>
<evidence type="ECO:0000259" key="19">
    <source>
        <dbReference type="Pfam" id="PF00662"/>
    </source>
</evidence>
<comment type="function">
    <text evidence="17">Core subunit of the mitochondrial membrane respiratory chain NADH dehydrogenase (Complex I) which catalyzes electron transfer from NADH through the respiratory chain, using ubiquinone as an electron acceptor. Essential for the catalytic activity and assembly of complex I.</text>
</comment>
<dbReference type="PRINTS" id="PR01434">
    <property type="entry name" value="NADHDHGNASE5"/>
</dbReference>
<evidence type="ECO:0000313" key="21">
    <source>
        <dbReference type="EMBL" id="ADQ64033.1"/>
    </source>
</evidence>
<dbReference type="PANTHER" id="PTHR42829:SF2">
    <property type="entry name" value="NADH-UBIQUINONE OXIDOREDUCTASE CHAIN 5"/>
    <property type="match status" value="1"/>
</dbReference>
<comment type="subcellular location">
    <subcellularLocation>
        <location evidence="2">Mitochondrion inner membrane</location>
        <topology evidence="2">Multi-pass membrane protein</topology>
    </subcellularLocation>
</comment>
<organism evidence="21">
    <name type="scientific">Aradacanthia heissi</name>
    <dbReference type="NCBI Taxonomy" id="928818"/>
    <lineage>
        <taxon>Eukaryota</taxon>
        <taxon>Metazoa</taxon>
        <taxon>Ecdysozoa</taxon>
        <taxon>Arthropoda</taxon>
        <taxon>Hexapoda</taxon>
        <taxon>Insecta</taxon>
        <taxon>Pterygota</taxon>
        <taxon>Neoptera</taxon>
        <taxon>Paraneoptera</taxon>
        <taxon>Hemiptera</taxon>
        <taxon>Heteroptera</taxon>
        <taxon>Panheteroptera</taxon>
        <taxon>Pentatomomorpha</taxon>
        <taxon>Aradoidea</taxon>
        <taxon>Aradidae</taxon>
        <taxon>Calisiinae</taxon>
        <taxon>Aradacanthia</taxon>
    </lineage>
</organism>
<keyword evidence="15 17" id="KW-0472">Membrane</keyword>
<proteinExistence type="inferred from homology"/>
<feature type="transmembrane region" description="Helical" evidence="17">
    <location>
        <begin position="164"/>
        <end position="188"/>
    </location>
</feature>
<keyword evidence="8" id="KW-0999">Mitochondrion inner membrane</keyword>
<feature type="transmembrane region" description="Helical" evidence="17">
    <location>
        <begin position="234"/>
        <end position="254"/>
    </location>
</feature>
<evidence type="ECO:0000256" key="11">
    <source>
        <dbReference type="ARBA" id="ARBA00022989"/>
    </source>
</evidence>
<dbReference type="AlphaFoldDB" id="I6LNM9"/>
<feature type="transmembrane region" description="Helical" evidence="17">
    <location>
        <begin position="370"/>
        <end position="392"/>
    </location>
</feature>
<keyword evidence="5 17" id="KW-0813">Transport</keyword>
<dbReference type="Pfam" id="PF06455">
    <property type="entry name" value="NADH5_C"/>
    <property type="match status" value="1"/>
</dbReference>
<evidence type="ECO:0000256" key="2">
    <source>
        <dbReference type="ARBA" id="ARBA00004448"/>
    </source>
</evidence>
<geneLocation type="mitochondrion" evidence="21"/>
<evidence type="ECO:0000256" key="5">
    <source>
        <dbReference type="ARBA" id="ARBA00022448"/>
    </source>
</evidence>
<dbReference type="InterPro" id="IPR001750">
    <property type="entry name" value="ND/Mrp_TM"/>
</dbReference>
<evidence type="ECO:0000256" key="13">
    <source>
        <dbReference type="ARBA" id="ARBA00023075"/>
    </source>
</evidence>
<feature type="domain" description="NADH-Ubiquinone oxidoreductase (complex I) chain 5 N-terminal" evidence="19">
    <location>
        <begin position="39"/>
        <end position="87"/>
    </location>
</feature>
<feature type="transmembrane region" description="Helical" evidence="17">
    <location>
        <begin position="515"/>
        <end position="532"/>
    </location>
</feature>
<keyword evidence="13 17" id="KW-0830">Ubiquinone</keyword>
<evidence type="ECO:0000256" key="16">
    <source>
        <dbReference type="ARBA" id="ARBA00049551"/>
    </source>
</evidence>
<evidence type="ECO:0000256" key="3">
    <source>
        <dbReference type="ARBA" id="ARBA00012944"/>
    </source>
</evidence>
<keyword evidence="11 17" id="KW-1133">Transmembrane helix</keyword>